<evidence type="ECO:0000256" key="4">
    <source>
        <dbReference type="ARBA" id="ARBA00022741"/>
    </source>
</evidence>
<reference evidence="12" key="1">
    <citation type="submission" date="2021-01" db="EMBL/GenBank/DDBJ databases">
        <authorList>
            <person name="Corre E."/>
            <person name="Pelletier E."/>
            <person name="Niang G."/>
            <person name="Scheremetjew M."/>
            <person name="Finn R."/>
            <person name="Kale V."/>
            <person name="Holt S."/>
            <person name="Cochrane G."/>
            <person name="Meng A."/>
            <person name="Brown T."/>
            <person name="Cohen L."/>
        </authorList>
    </citation>
    <scope>NUCLEOTIDE SEQUENCE</scope>
    <source>
        <strain evidence="12">308</strain>
    </source>
</reference>
<feature type="compositionally biased region" description="Basic and acidic residues" evidence="9">
    <location>
        <begin position="73"/>
        <end position="84"/>
    </location>
</feature>
<dbReference type="FunFam" id="3.30.1120.30:FF:000013">
    <property type="entry name" value="Serine/threonine-protein kinase PLK"/>
    <property type="match status" value="1"/>
</dbReference>
<dbReference type="InterPro" id="IPR000719">
    <property type="entry name" value="Prot_kinase_dom"/>
</dbReference>
<feature type="region of interest" description="Disordered" evidence="9">
    <location>
        <begin position="420"/>
        <end position="458"/>
    </location>
</feature>
<dbReference type="SMART" id="SM00220">
    <property type="entry name" value="S_TKc"/>
    <property type="match status" value="1"/>
</dbReference>
<keyword evidence="3" id="KW-0677">Repeat</keyword>
<dbReference type="Pfam" id="PF00069">
    <property type="entry name" value="Pkinase"/>
    <property type="match status" value="1"/>
</dbReference>
<dbReference type="PROSITE" id="PS50011">
    <property type="entry name" value="PROTEIN_KINASE_DOM"/>
    <property type="match status" value="1"/>
</dbReference>
<evidence type="ECO:0000256" key="9">
    <source>
        <dbReference type="SAM" id="MobiDB-lite"/>
    </source>
</evidence>
<feature type="compositionally biased region" description="Low complexity" evidence="9">
    <location>
        <begin position="48"/>
        <end position="62"/>
    </location>
</feature>
<feature type="compositionally biased region" description="Polar residues" evidence="9">
    <location>
        <begin position="434"/>
        <end position="457"/>
    </location>
</feature>
<feature type="binding site" evidence="7">
    <location>
        <position position="162"/>
    </location>
    <ligand>
        <name>ATP</name>
        <dbReference type="ChEBI" id="CHEBI:30616"/>
    </ligand>
</feature>
<dbReference type="Pfam" id="PF00659">
    <property type="entry name" value="POLO_box"/>
    <property type="match status" value="2"/>
</dbReference>
<keyword evidence="1 8" id="KW-0723">Serine/threonine-protein kinase</keyword>
<dbReference type="GO" id="GO:0004674">
    <property type="term" value="F:protein serine/threonine kinase activity"/>
    <property type="evidence" value="ECO:0007669"/>
    <property type="project" value="UniProtKB-KW"/>
</dbReference>
<evidence type="ECO:0000256" key="8">
    <source>
        <dbReference type="RuleBase" id="RU361162"/>
    </source>
</evidence>
<dbReference type="InterPro" id="IPR036947">
    <property type="entry name" value="POLO_box_dom_sf"/>
</dbReference>
<dbReference type="GO" id="GO:0005634">
    <property type="term" value="C:nucleus"/>
    <property type="evidence" value="ECO:0007669"/>
    <property type="project" value="TreeGrafter"/>
</dbReference>
<accession>A0A7S1BAX8</accession>
<feature type="compositionally biased region" description="Basic and acidic residues" evidence="9">
    <location>
        <begin position="14"/>
        <end position="38"/>
    </location>
</feature>
<dbReference type="FunFam" id="3.30.200.20:FF:000091">
    <property type="entry name" value="Serine/threonine-protein kinase PLK"/>
    <property type="match status" value="1"/>
</dbReference>
<evidence type="ECO:0000256" key="1">
    <source>
        <dbReference type="ARBA" id="ARBA00022527"/>
    </source>
</evidence>
<dbReference type="SUPFAM" id="SSF56112">
    <property type="entry name" value="Protein kinase-like (PK-like)"/>
    <property type="match status" value="1"/>
</dbReference>
<evidence type="ECO:0000256" key="6">
    <source>
        <dbReference type="ARBA" id="ARBA00022840"/>
    </source>
</evidence>
<feature type="region of interest" description="Disordered" evidence="9">
    <location>
        <begin position="1"/>
        <end position="103"/>
    </location>
</feature>
<proteinExistence type="inferred from homology"/>
<keyword evidence="6 7" id="KW-0067">ATP-binding</keyword>
<dbReference type="FunFam" id="1.10.510.10:FF:000571">
    <property type="entry name" value="Maternal embryonic leucine zipper kinase"/>
    <property type="match status" value="1"/>
</dbReference>
<name>A0A7S1BAX8_9STRA</name>
<dbReference type="Gene3D" id="3.30.1120.30">
    <property type="entry name" value="POLO box domain"/>
    <property type="match status" value="2"/>
</dbReference>
<organism evidence="12">
    <name type="scientific">Corethron hystrix</name>
    <dbReference type="NCBI Taxonomy" id="216773"/>
    <lineage>
        <taxon>Eukaryota</taxon>
        <taxon>Sar</taxon>
        <taxon>Stramenopiles</taxon>
        <taxon>Ochrophyta</taxon>
        <taxon>Bacillariophyta</taxon>
        <taxon>Coscinodiscophyceae</taxon>
        <taxon>Corethrophycidae</taxon>
        <taxon>Corethrales</taxon>
        <taxon>Corethraceae</taxon>
        <taxon>Corethron</taxon>
    </lineage>
</organism>
<feature type="domain" description="Protein kinase" evidence="10">
    <location>
        <begin position="133"/>
        <end position="391"/>
    </location>
</feature>
<feature type="domain" description="POLO box" evidence="11">
    <location>
        <begin position="655"/>
        <end position="740"/>
    </location>
</feature>
<dbReference type="InterPro" id="IPR033701">
    <property type="entry name" value="POLO_box_1"/>
</dbReference>
<dbReference type="PANTHER" id="PTHR24345:SF0">
    <property type="entry name" value="CELL CYCLE SERINE_THREONINE-PROTEIN KINASE CDC5_MSD2"/>
    <property type="match status" value="1"/>
</dbReference>
<evidence type="ECO:0000313" key="12">
    <source>
        <dbReference type="EMBL" id="CAD8879871.1"/>
    </source>
</evidence>
<dbReference type="AlphaFoldDB" id="A0A7S1BAX8"/>
<evidence type="ECO:0000256" key="3">
    <source>
        <dbReference type="ARBA" id="ARBA00022737"/>
    </source>
</evidence>
<comment type="similarity">
    <text evidence="8">Belongs to the protein kinase superfamily. Ser/Thr protein kinase family. CDC5/Polo subfamily.</text>
</comment>
<keyword evidence="2 8" id="KW-0808">Transferase</keyword>
<dbReference type="PROSITE" id="PS50078">
    <property type="entry name" value="POLO_BOX"/>
    <property type="match status" value="2"/>
</dbReference>
<feature type="domain" description="POLO box" evidence="11">
    <location>
        <begin position="776"/>
        <end position="856"/>
    </location>
</feature>
<dbReference type="InterPro" id="IPR033695">
    <property type="entry name" value="POLO_box_2"/>
</dbReference>
<protein>
    <recommendedName>
        <fullName evidence="8">Serine/threonine-protein kinase PLK</fullName>
        <ecNumber evidence="8">2.7.11.21</ecNumber>
    </recommendedName>
    <alternativeName>
        <fullName evidence="8">Polo-like kinase</fullName>
    </alternativeName>
</protein>
<gene>
    <name evidence="12" type="ORF">CHYS00102_LOCUS7055</name>
</gene>
<dbReference type="EMBL" id="HBFR01009754">
    <property type="protein sequence ID" value="CAD8879871.1"/>
    <property type="molecule type" value="Transcribed_RNA"/>
</dbReference>
<dbReference type="GO" id="GO:0005524">
    <property type="term" value="F:ATP binding"/>
    <property type="evidence" value="ECO:0007669"/>
    <property type="project" value="UniProtKB-UniRule"/>
</dbReference>
<dbReference type="CDD" id="cd13118">
    <property type="entry name" value="POLO_box_1"/>
    <property type="match status" value="1"/>
</dbReference>
<dbReference type="Gene3D" id="1.10.510.10">
    <property type="entry name" value="Transferase(Phosphotransferase) domain 1"/>
    <property type="match status" value="1"/>
</dbReference>
<keyword evidence="4 7" id="KW-0547">Nucleotide-binding</keyword>
<keyword evidence="5 8" id="KW-0418">Kinase</keyword>
<sequence length="860" mass="97468">MPEVYQRLPTNDLVDQKSHPIHRHVSDGQRDDIEEKLFRHSSRHRSVSRSSSRGRFLRSGSVGIRRQRSMSRTRSDDGCRKFESGSEVGLSSRQSSNSSVLKKNFEADVDEPEIIYKEIRRNSSNGTSTLHEYRRDKYLGKGGFAKVYEVTSLETGKVYACKVVPKANLVKSRARQKLQTEIKIHRVLKHRHICEYKHFFEDSENCYILLELCPHQSMNELIKRRKRLIEPEVVYYMKQLITGLSYMHSNNVIHRDLKLGNLFLGKGLTLKLGDLGLATKLSHSGERKKTICGTPNYIAPEIIDSKKTDRGHSFEVDIWSMGVIMFTLLVGKPPYESRDVKSTYKRILSNKYSFPSGLNLSDTARDLVSSMLQTNPSQRPSLETVRNHPFFFETPVPISLPTMCLTKAPPMEELQVEHRRTLAVRDSKGGKGRPTSSRRPLSSWDQNQMQTDSTGGKATSLGKVVNAFVRGSSSITTKVSTQSRPVLDSRETFNIYTDTLENDDPVSENELKKQPLQVGLLPNQSPMDDIIGKTATMTLEKERTLQSSSTKVAKTAFPQASLREIDQPSRAVPRSASMPSETHDARKLDKYALRSSSMPVENQIVAKVNKGTSQLKDEDAMALEAVYERLIVSLDPSRSGKEELNTLPLFNQQCWISCYVDYTSKYGLGFLLNDGSSGVYFNDSTKIVLGREGKELMYVERKSQDGKNSVRTSIYTLSNFPPSLQKKITLLNHFRSYLFEQEKGKDVKCTKESNGLDSGTLDYVSESKPENTEFIFLKKWVRTRHAILFRLSDHTVQVVFFDHSEVIISAESGLFIYVNKSGDRSSLPLSSALTDERTDIVKRLRYAKDILHQLIYGGTK</sequence>
<dbReference type="InterPro" id="IPR011009">
    <property type="entry name" value="Kinase-like_dom_sf"/>
</dbReference>
<evidence type="ECO:0000256" key="5">
    <source>
        <dbReference type="ARBA" id="ARBA00022777"/>
    </source>
</evidence>
<evidence type="ECO:0000259" key="11">
    <source>
        <dbReference type="PROSITE" id="PS50078"/>
    </source>
</evidence>
<evidence type="ECO:0000259" key="10">
    <source>
        <dbReference type="PROSITE" id="PS50011"/>
    </source>
</evidence>
<evidence type="ECO:0000256" key="2">
    <source>
        <dbReference type="ARBA" id="ARBA00022679"/>
    </source>
</evidence>
<dbReference type="PROSITE" id="PS00108">
    <property type="entry name" value="PROTEIN_KINASE_ST"/>
    <property type="match status" value="1"/>
</dbReference>
<dbReference type="PANTHER" id="PTHR24345">
    <property type="entry name" value="SERINE/THREONINE-PROTEIN KINASE PLK"/>
    <property type="match status" value="1"/>
</dbReference>
<dbReference type="CDD" id="cd14099">
    <property type="entry name" value="STKc_PLK"/>
    <property type="match status" value="1"/>
</dbReference>
<dbReference type="Gene3D" id="3.30.200.20">
    <property type="entry name" value="Phosphorylase Kinase, domain 1"/>
    <property type="match status" value="1"/>
</dbReference>
<dbReference type="SUPFAM" id="SSF82615">
    <property type="entry name" value="Polo-box domain"/>
    <property type="match status" value="2"/>
</dbReference>
<dbReference type="InterPro" id="IPR008271">
    <property type="entry name" value="Ser/Thr_kinase_AS"/>
</dbReference>
<comment type="catalytic activity">
    <reaction evidence="8">
        <text>L-threonyl-[protein] + ATP = O-phospho-L-threonyl-[protein] + ADP + H(+)</text>
        <dbReference type="Rhea" id="RHEA:46608"/>
        <dbReference type="Rhea" id="RHEA-COMP:11060"/>
        <dbReference type="Rhea" id="RHEA-COMP:11605"/>
        <dbReference type="ChEBI" id="CHEBI:15378"/>
        <dbReference type="ChEBI" id="CHEBI:30013"/>
        <dbReference type="ChEBI" id="CHEBI:30616"/>
        <dbReference type="ChEBI" id="CHEBI:61977"/>
        <dbReference type="ChEBI" id="CHEBI:456216"/>
        <dbReference type="EC" id="2.7.11.21"/>
    </reaction>
</comment>
<dbReference type="CDD" id="cd13117">
    <property type="entry name" value="POLO_box_2"/>
    <property type="match status" value="1"/>
</dbReference>
<dbReference type="InterPro" id="IPR000959">
    <property type="entry name" value="POLO_box_dom"/>
</dbReference>
<dbReference type="EC" id="2.7.11.21" evidence="8"/>
<evidence type="ECO:0000256" key="7">
    <source>
        <dbReference type="PROSITE-ProRule" id="PRU10141"/>
    </source>
</evidence>
<dbReference type="InterPro" id="IPR017441">
    <property type="entry name" value="Protein_kinase_ATP_BS"/>
</dbReference>
<feature type="compositionally biased region" description="Basic and acidic residues" evidence="9">
    <location>
        <begin position="420"/>
        <end position="429"/>
    </location>
</feature>
<dbReference type="PROSITE" id="PS00107">
    <property type="entry name" value="PROTEIN_KINASE_ATP"/>
    <property type="match status" value="1"/>
</dbReference>